<evidence type="ECO:0000313" key="3">
    <source>
        <dbReference type="Proteomes" id="UP000009139"/>
    </source>
</evidence>
<evidence type="ECO:0000313" key="2">
    <source>
        <dbReference type="EMBL" id="CCE71047.1"/>
    </source>
</evidence>
<reference evidence="2 3" key="1">
    <citation type="journal article" date="2012" name="Curr. Microbiol.">
        <title>Re-annotation of two hyperthermophilic archaea Pyrococcus abyssi GE5 and Pyrococcus furiosus DSM 3638.</title>
        <authorList>
            <person name="Gao J."/>
            <person name="Wang J."/>
        </authorList>
    </citation>
    <scope>GENOME REANNOTATION</scope>
    <source>
        <strain evidence="3">GE5 / Orsay</strain>
    </source>
</reference>
<dbReference type="Proteomes" id="UP000009139">
    <property type="component" value="Chromosome"/>
</dbReference>
<gene>
    <name evidence="2" type="ordered locus">PAB1309.1n</name>
</gene>
<proteinExistence type="predicted"/>
<evidence type="ECO:0008006" key="4">
    <source>
        <dbReference type="Google" id="ProtNLM"/>
    </source>
</evidence>
<organism evidence="2 3">
    <name type="scientific">Pyrococcus abyssi (strain GE5 / Orsay)</name>
    <dbReference type="NCBI Taxonomy" id="272844"/>
    <lineage>
        <taxon>Archaea</taxon>
        <taxon>Methanobacteriati</taxon>
        <taxon>Methanobacteriota</taxon>
        <taxon>Thermococci</taxon>
        <taxon>Thermococcales</taxon>
        <taxon>Thermococcaceae</taxon>
        <taxon>Pyrococcus</taxon>
    </lineage>
</organism>
<dbReference type="InterPro" id="IPR007166">
    <property type="entry name" value="Class3_signal_pept_motif"/>
</dbReference>
<sequence length="53" mass="6063">MRAQTAIEYMFMLAAVLLLVVIVFKVVMDTMRTLSDSVGDYAKVVRQRLLENL</sequence>
<accession>G8ZJU0</accession>
<protein>
    <recommendedName>
        <fullName evidence="4">Class III signal peptide</fullName>
    </recommendedName>
</protein>
<name>G8ZJU0_PYRAB</name>
<evidence type="ECO:0000256" key="1">
    <source>
        <dbReference type="SAM" id="Phobius"/>
    </source>
</evidence>
<comment type="miscellaneous">
    <text evidence="2">The sequence shown here is derived from an EMBL/GenBank/DDBJ third party annotation (TPA) entry.</text>
</comment>
<dbReference type="AlphaFoldDB" id="G8ZJU0"/>
<keyword evidence="1" id="KW-0812">Transmembrane</keyword>
<dbReference type="Pfam" id="PF04021">
    <property type="entry name" value="Class_IIIsignal"/>
    <property type="match status" value="1"/>
</dbReference>
<dbReference type="EMBL" id="HE613800">
    <property type="protein sequence ID" value="CCE71047.1"/>
    <property type="molecule type" value="Genomic_DNA"/>
</dbReference>
<keyword evidence="1" id="KW-0472">Membrane</keyword>
<keyword evidence="1" id="KW-1133">Transmembrane helix</keyword>
<feature type="transmembrane region" description="Helical" evidence="1">
    <location>
        <begin position="6"/>
        <end position="27"/>
    </location>
</feature>